<dbReference type="GO" id="GO:0140098">
    <property type="term" value="F:catalytic activity, acting on RNA"/>
    <property type="evidence" value="ECO:0007669"/>
    <property type="project" value="UniProtKB-ARBA"/>
</dbReference>
<name>B8DKC4_NITV9</name>
<feature type="region of interest" description="Disordered" evidence="1">
    <location>
        <begin position="38"/>
        <end position="60"/>
    </location>
</feature>
<dbReference type="Gene3D" id="3.30.2350.10">
    <property type="entry name" value="Pseudouridine synthase"/>
    <property type="match status" value="1"/>
</dbReference>
<dbReference type="GO" id="GO:0009982">
    <property type="term" value="F:pseudouridine synthase activity"/>
    <property type="evidence" value="ECO:0007669"/>
    <property type="project" value="InterPro"/>
</dbReference>
<dbReference type="InterPro" id="IPR020103">
    <property type="entry name" value="PsdUridine_synth_cat_dom_sf"/>
</dbReference>
<dbReference type="PROSITE" id="PS01129">
    <property type="entry name" value="PSI_RLU"/>
    <property type="match status" value="1"/>
</dbReference>
<dbReference type="InterPro" id="IPR006224">
    <property type="entry name" value="PsdUridine_synth_RluA-like_CS"/>
</dbReference>
<dbReference type="EMBL" id="CP001197">
    <property type="protein sequence ID" value="ACL08086.1"/>
    <property type="molecule type" value="Genomic_DNA"/>
</dbReference>
<dbReference type="GO" id="GO:0003723">
    <property type="term" value="F:RNA binding"/>
    <property type="evidence" value="ECO:0007669"/>
    <property type="project" value="InterPro"/>
</dbReference>
<dbReference type="InterPro" id="IPR050188">
    <property type="entry name" value="RluA_PseudoU_synthase"/>
</dbReference>
<evidence type="ECO:0000256" key="1">
    <source>
        <dbReference type="SAM" id="MobiDB-lite"/>
    </source>
</evidence>
<dbReference type="KEGG" id="dvm:DvMF_1132"/>
<dbReference type="SUPFAM" id="SSF55120">
    <property type="entry name" value="Pseudouridine synthase"/>
    <property type="match status" value="1"/>
</dbReference>
<evidence type="ECO:0000259" key="2">
    <source>
        <dbReference type="Pfam" id="PF00849"/>
    </source>
</evidence>
<reference evidence="3" key="1">
    <citation type="submission" date="2008-10" db="EMBL/GenBank/DDBJ databases">
        <title>Complete sequence of Desulfovibrio vulgaris str. 'Miyazaki F'.</title>
        <authorList>
            <person name="Lucas S."/>
            <person name="Copeland A."/>
            <person name="Lapidus A."/>
            <person name="Glavina del Rio T."/>
            <person name="Dalin E."/>
            <person name="Tice H."/>
            <person name="Bruce D."/>
            <person name="Goodwin L."/>
            <person name="Pitluck S."/>
            <person name="Sims D."/>
            <person name="Brettin T."/>
            <person name="Detter J.C."/>
            <person name="Han C."/>
            <person name="Larimer F."/>
            <person name="Land M."/>
            <person name="Hauser L."/>
            <person name="Kyrpides N."/>
            <person name="Mikhailova N."/>
            <person name="Hazen T.C."/>
            <person name="Richardson P."/>
        </authorList>
    </citation>
    <scope>NUCLEOTIDE SEQUENCE</scope>
    <source>
        <strain evidence="3">Miyazaki F</strain>
    </source>
</reference>
<dbReference type="InterPro" id="IPR006145">
    <property type="entry name" value="PsdUridine_synth_RsuA/RluA"/>
</dbReference>
<protein>
    <submittedName>
        <fullName evidence="3">Pseudouridine synthase</fullName>
    </submittedName>
</protein>
<dbReference type="HOGENOM" id="CLU_016902_1_3_7"/>
<dbReference type="GO" id="GO:0000455">
    <property type="term" value="P:enzyme-directed rRNA pseudouridine synthesis"/>
    <property type="evidence" value="ECO:0007669"/>
    <property type="project" value="TreeGrafter"/>
</dbReference>
<feature type="region of interest" description="Disordered" evidence="1">
    <location>
        <begin position="111"/>
        <end position="137"/>
    </location>
</feature>
<accession>B8DKC4</accession>
<sequence>MNAEAHTGTACIAPEDDGARLDAALARLLPLLNQSYQSNRSNQSNRSPDDAHPPLLPPGAGLRARRRLWLTHAVLLDGRPAQPGTRVRTGQRVALRPLDAMRATMQTAALPAGPQAGQNATQDTLRSGAAPTGNATGNVADAPHVLAETDGLVALYKPGGLHSAAVAGSAAPSVEALLPTLLGQPDMTALADHADPADLPGLTDLADPAALTDLAAPDASRPSPVADDTTGFPRLLNRLDGPTSGILLAARAPQAAQRFHAAENSGQATKTYIALVHGVLAQPMKVRRGLDTANRATTRVLPQDTPDALRHTMVTPLGIMQTTDIPDAAPCTPTLAGDAGQDSAPASACTTHAPGPACTSGTPCTLVRCVIRKGARHQIRAHLAVLGHPIVGDTRYGTPDGAGATTMPQGAPHSARLPAPATLFLHHARIELPGFRAACPPPWLHLLPPELQEAARAAYRLDS</sequence>
<feature type="compositionally biased region" description="Polar residues" evidence="1">
    <location>
        <begin position="116"/>
        <end position="125"/>
    </location>
</feature>
<feature type="domain" description="Pseudouridine synthase RsuA/RluA-like" evidence="2">
    <location>
        <begin position="226"/>
        <end position="384"/>
    </location>
</feature>
<dbReference type="STRING" id="883.DvMF_1132"/>
<dbReference type="PANTHER" id="PTHR21600:SF77">
    <property type="entry name" value="PSEUDOURIDYLATE SYNTHASE PROTEIN, PUTATIVE-RELATED"/>
    <property type="match status" value="1"/>
</dbReference>
<evidence type="ECO:0000313" key="3">
    <source>
        <dbReference type="EMBL" id="ACL08086.1"/>
    </source>
</evidence>
<dbReference type="PANTHER" id="PTHR21600">
    <property type="entry name" value="MITOCHONDRIAL RNA PSEUDOURIDINE SYNTHASE"/>
    <property type="match status" value="1"/>
</dbReference>
<dbReference type="eggNOG" id="COG0564">
    <property type="taxonomic scope" value="Bacteria"/>
</dbReference>
<dbReference type="AlphaFoldDB" id="B8DKC4"/>
<proteinExistence type="predicted"/>
<organism evidence="3">
    <name type="scientific">Nitratidesulfovibrio vulgaris (strain DSM 19637 / Miyazaki F)</name>
    <name type="common">Desulfovibrio vulgaris</name>
    <dbReference type="NCBI Taxonomy" id="883"/>
    <lineage>
        <taxon>Bacteria</taxon>
        <taxon>Pseudomonadati</taxon>
        <taxon>Thermodesulfobacteriota</taxon>
        <taxon>Desulfovibrionia</taxon>
        <taxon>Desulfovibrionales</taxon>
        <taxon>Desulfovibrionaceae</taxon>
        <taxon>Nitratidesulfovibrio</taxon>
    </lineage>
</organism>
<dbReference type="Pfam" id="PF00849">
    <property type="entry name" value="PseudoU_synth_2"/>
    <property type="match status" value="1"/>
</dbReference>
<gene>
    <name evidence="3" type="ordered locus">DvMF_1132</name>
</gene>